<evidence type="ECO:0000256" key="1">
    <source>
        <dbReference type="SAM" id="MobiDB-lite"/>
    </source>
</evidence>
<dbReference type="EMBL" id="KQ001794">
    <property type="protein sequence ID" value="KJP84789.1"/>
    <property type="molecule type" value="Genomic_DNA"/>
</dbReference>
<feature type="compositionally biased region" description="Low complexity" evidence="1">
    <location>
        <begin position="48"/>
        <end position="64"/>
    </location>
</feature>
<keyword evidence="3" id="KW-1185">Reference proteome</keyword>
<accession>A0A0D9QCT4</accession>
<name>A0A0D9QCT4_PLAFR</name>
<feature type="compositionally biased region" description="Polar residues" evidence="1">
    <location>
        <begin position="35"/>
        <end position="47"/>
    </location>
</feature>
<proteinExistence type="predicted"/>
<gene>
    <name evidence="2" type="ORF">AK88_05581</name>
</gene>
<dbReference type="RefSeq" id="XP_012338606.1">
    <property type="nucleotide sequence ID" value="XM_012483183.1"/>
</dbReference>
<dbReference type="GeneID" id="24270895"/>
<sequence length="274" mass="27770">MAITIALKPSVTSFSFFPLELIGNEDTKIIEDPSQGGSVAQPAQDQVTASDAKPDTTSTTTTKAKGLDEDGGTPRIPGAVPDNSTPVGARVSPPVGTGTQVPNESGSTGTQGGVVTNIVAEQPDTRDPTPKEWTNDDWTFDDTAWSFISTRSFAPRTSVVHTLDPAAGQAPVSGADPGTGGTTGGASGGAGNRGRDSTTQGSGGGQSSGPGSTGHQNPGSSGIGSTNPGAPATRVTIKDEWDTELDKIPLWGIGSSRLPILSIKKTKCCPKSNI</sequence>
<reference evidence="2 3" key="1">
    <citation type="submission" date="2014-03" db="EMBL/GenBank/DDBJ databases">
        <title>The Genome Sequence of Plasmodium fragile nilgiri.</title>
        <authorList>
            <consortium name="The Broad Institute Genomics Platform"/>
            <consortium name="The Broad Institute Genome Sequencing Center for Infectious Disease"/>
            <person name="Neafsey D."/>
            <person name="Duraisingh M."/>
            <person name="Young S.K."/>
            <person name="Zeng Q."/>
            <person name="Gargeya S."/>
            <person name="Abouelleil A."/>
            <person name="Alvarado L."/>
            <person name="Chapman S.B."/>
            <person name="Gainer-Dewar J."/>
            <person name="Goldberg J."/>
            <person name="Griggs A."/>
            <person name="Gujja S."/>
            <person name="Hansen M."/>
            <person name="Howarth C."/>
            <person name="Imamovic A."/>
            <person name="Larimer J."/>
            <person name="Pearson M."/>
            <person name="Poon T.W."/>
            <person name="Priest M."/>
            <person name="Roberts A."/>
            <person name="Saif S."/>
            <person name="Shea T."/>
            <person name="Sykes S."/>
            <person name="Wortman J."/>
            <person name="Nusbaum C."/>
            <person name="Birren B."/>
        </authorList>
    </citation>
    <scope>NUCLEOTIDE SEQUENCE [LARGE SCALE GENOMIC DNA]</scope>
    <source>
        <strain evidence="3">nilgiri</strain>
    </source>
</reference>
<feature type="compositionally biased region" description="Low complexity" evidence="1">
    <location>
        <begin position="105"/>
        <end position="114"/>
    </location>
</feature>
<dbReference type="VEuPathDB" id="PlasmoDB:AK88_05581"/>
<dbReference type="Proteomes" id="UP000054561">
    <property type="component" value="Unassembled WGS sequence"/>
</dbReference>
<feature type="region of interest" description="Disordered" evidence="1">
    <location>
        <begin position="28"/>
        <end position="114"/>
    </location>
</feature>
<feature type="compositionally biased region" description="Gly residues" evidence="1">
    <location>
        <begin position="177"/>
        <end position="192"/>
    </location>
</feature>
<evidence type="ECO:0000313" key="2">
    <source>
        <dbReference type="EMBL" id="KJP84789.1"/>
    </source>
</evidence>
<feature type="region of interest" description="Disordered" evidence="1">
    <location>
        <begin position="167"/>
        <end position="243"/>
    </location>
</feature>
<protein>
    <submittedName>
        <fullName evidence="2">Uncharacterized protein</fullName>
    </submittedName>
</protein>
<dbReference type="AlphaFoldDB" id="A0A0D9QCT4"/>
<feature type="compositionally biased region" description="Polar residues" evidence="1">
    <location>
        <begin position="215"/>
        <end position="228"/>
    </location>
</feature>
<organism evidence="2 3">
    <name type="scientific">Plasmodium fragile</name>
    <dbReference type="NCBI Taxonomy" id="5857"/>
    <lineage>
        <taxon>Eukaryota</taxon>
        <taxon>Sar</taxon>
        <taxon>Alveolata</taxon>
        <taxon>Apicomplexa</taxon>
        <taxon>Aconoidasida</taxon>
        <taxon>Haemosporida</taxon>
        <taxon>Plasmodiidae</taxon>
        <taxon>Plasmodium</taxon>
        <taxon>Plasmodium (Plasmodium)</taxon>
    </lineage>
</organism>
<feature type="compositionally biased region" description="Gly residues" evidence="1">
    <location>
        <begin position="201"/>
        <end position="212"/>
    </location>
</feature>
<evidence type="ECO:0000313" key="3">
    <source>
        <dbReference type="Proteomes" id="UP000054561"/>
    </source>
</evidence>